<dbReference type="AlphaFoldDB" id="A0A0C2MMF8"/>
<protein>
    <submittedName>
        <fullName evidence="1">Uncharacterized protein</fullName>
    </submittedName>
</protein>
<organism evidence="1 2">
    <name type="scientific">Thelohanellus kitauei</name>
    <name type="common">Myxosporean</name>
    <dbReference type="NCBI Taxonomy" id="669202"/>
    <lineage>
        <taxon>Eukaryota</taxon>
        <taxon>Metazoa</taxon>
        <taxon>Cnidaria</taxon>
        <taxon>Myxozoa</taxon>
        <taxon>Myxosporea</taxon>
        <taxon>Bivalvulida</taxon>
        <taxon>Platysporina</taxon>
        <taxon>Myxobolidae</taxon>
        <taxon>Thelohanellus</taxon>
    </lineage>
</organism>
<keyword evidence="2" id="KW-1185">Reference proteome</keyword>
<name>A0A0C2MMF8_THEKT</name>
<sequence length="122" mass="14223">MEIYGRCELLRSKLVSYEQRVRRCIASMESKFPVDIHPSLSGHERLDAMKLLYDSAICLKREASWLQAPWLAVRDAYKCDWLLANLVSLRSTLWVFRLPDNTGGLNAVKHIRDARHARTFIY</sequence>
<proteinExistence type="predicted"/>
<dbReference type="Proteomes" id="UP000031668">
    <property type="component" value="Unassembled WGS sequence"/>
</dbReference>
<comment type="caution">
    <text evidence="1">The sequence shown here is derived from an EMBL/GenBank/DDBJ whole genome shotgun (WGS) entry which is preliminary data.</text>
</comment>
<gene>
    <name evidence="1" type="ORF">RF11_08998</name>
</gene>
<accession>A0A0C2MMF8</accession>
<evidence type="ECO:0000313" key="1">
    <source>
        <dbReference type="EMBL" id="KII62821.1"/>
    </source>
</evidence>
<dbReference type="EMBL" id="JWZT01004873">
    <property type="protein sequence ID" value="KII62821.1"/>
    <property type="molecule type" value="Genomic_DNA"/>
</dbReference>
<evidence type="ECO:0000313" key="2">
    <source>
        <dbReference type="Proteomes" id="UP000031668"/>
    </source>
</evidence>
<reference evidence="1 2" key="1">
    <citation type="journal article" date="2014" name="Genome Biol. Evol.">
        <title>The genome of the myxosporean Thelohanellus kitauei shows adaptations to nutrient acquisition within its fish host.</title>
        <authorList>
            <person name="Yang Y."/>
            <person name="Xiong J."/>
            <person name="Zhou Z."/>
            <person name="Huo F."/>
            <person name="Miao W."/>
            <person name="Ran C."/>
            <person name="Liu Y."/>
            <person name="Zhang J."/>
            <person name="Feng J."/>
            <person name="Wang M."/>
            <person name="Wang M."/>
            <person name="Wang L."/>
            <person name="Yao B."/>
        </authorList>
    </citation>
    <scope>NUCLEOTIDE SEQUENCE [LARGE SCALE GENOMIC DNA]</scope>
    <source>
        <strain evidence="1">Wuqing</strain>
    </source>
</reference>